<dbReference type="Proteomes" id="UP001140949">
    <property type="component" value="Unassembled WGS sequence"/>
</dbReference>
<evidence type="ECO:0000313" key="2">
    <source>
        <dbReference type="Proteomes" id="UP001140949"/>
    </source>
</evidence>
<sequence length="74" mass="8333">MFLFENKIVHGIMLGHPWIVDAGMAPGKPLAYIVLSRLKQFLAMNKLKKIALQDHIDNKSILGEDIHIIRSIIG</sequence>
<dbReference type="GO" id="GO:0016301">
    <property type="term" value="F:kinase activity"/>
    <property type="evidence" value="ECO:0007669"/>
    <property type="project" value="UniProtKB-KW"/>
</dbReference>
<organism evidence="1 2">
    <name type="scientific">Iris pallida</name>
    <name type="common">Sweet iris</name>
    <dbReference type="NCBI Taxonomy" id="29817"/>
    <lineage>
        <taxon>Eukaryota</taxon>
        <taxon>Viridiplantae</taxon>
        <taxon>Streptophyta</taxon>
        <taxon>Embryophyta</taxon>
        <taxon>Tracheophyta</taxon>
        <taxon>Spermatophyta</taxon>
        <taxon>Magnoliopsida</taxon>
        <taxon>Liliopsida</taxon>
        <taxon>Asparagales</taxon>
        <taxon>Iridaceae</taxon>
        <taxon>Iridoideae</taxon>
        <taxon>Irideae</taxon>
        <taxon>Iris</taxon>
    </lineage>
</organism>
<reference evidence="1" key="1">
    <citation type="journal article" date="2023" name="GigaByte">
        <title>Genome assembly of the bearded iris, Iris pallida Lam.</title>
        <authorList>
            <person name="Bruccoleri R.E."/>
            <person name="Oakeley E.J."/>
            <person name="Faust A.M.E."/>
            <person name="Altorfer M."/>
            <person name="Dessus-Babus S."/>
            <person name="Burckhardt D."/>
            <person name="Oertli M."/>
            <person name="Naumann U."/>
            <person name="Petersen F."/>
            <person name="Wong J."/>
        </authorList>
    </citation>
    <scope>NUCLEOTIDE SEQUENCE</scope>
    <source>
        <strain evidence="1">GSM-AAB239-AS_SAM_17_03QT</strain>
    </source>
</reference>
<keyword evidence="1" id="KW-0808">Transferase</keyword>
<gene>
    <name evidence="1" type="ORF">M6B38_121225</name>
</gene>
<proteinExistence type="predicted"/>
<keyword evidence="2" id="KW-1185">Reference proteome</keyword>
<dbReference type="AlphaFoldDB" id="A0AAX6H8R6"/>
<evidence type="ECO:0000313" key="1">
    <source>
        <dbReference type="EMBL" id="KAJ6837112.1"/>
    </source>
</evidence>
<accession>A0AAX6H8R6</accession>
<reference evidence="1" key="2">
    <citation type="submission" date="2023-04" db="EMBL/GenBank/DDBJ databases">
        <authorList>
            <person name="Bruccoleri R.E."/>
            <person name="Oakeley E.J."/>
            <person name="Faust A.-M."/>
            <person name="Dessus-Babus S."/>
            <person name="Altorfer M."/>
            <person name="Burckhardt D."/>
            <person name="Oertli M."/>
            <person name="Naumann U."/>
            <person name="Petersen F."/>
            <person name="Wong J."/>
        </authorList>
    </citation>
    <scope>NUCLEOTIDE SEQUENCE</scope>
    <source>
        <strain evidence="1">GSM-AAB239-AS_SAM_17_03QT</strain>
        <tissue evidence="1">Leaf</tissue>
    </source>
</reference>
<comment type="caution">
    <text evidence="1">The sequence shown here is derived from an EMBL/GenBank/DDBJ whole genome shotgun (WGS) entry which is preliminary data.</text>
</comment>
<dbReference type="EMBL" id="JANAVB010011399">
    <property type="protein sequence ID" value="KAJ6837112.1"/>
    <property type="molecule type" value="Genomic_DNA"/>
</dbReference>
<name>A0AAX6H8R6_IRIPA</name>
<protein>
    <submittedName>
        <fullName evidence="1">Calcium-dependent protein kinase 28-like</fullName>
    </submittedName>
</protein>
<keyword evidence="1" id="KW-0418">Kinase</keyword>